<feature type="compositionally biased region" description="Low complexity" evidence="1">
    <location>
        <begin position="240"/>
        <end position="257"/>
    </location>
</feature>
<protein>
    <submittedName>
        <fullName evidence="2">Uncharacterized protein</fullName>
    </submittedName>
</protein>
<dbReference type="AlphaFoldDB" id="A0A8J2I252"/>
<evidence type="ECO:0000313" key="3">
    <source>
        <dbReference type="Proteomes" id="UP000676310"/>
    </source>
</evidence>
<organism evidence="2 3">
    <name type="scientific">Alternaria atra</name>
    <dbReference type="NCBI Taxonomy" id="119953"/>
    <lineage>
        <taxon>Eukaryota</taxon>
        <taxon>Fungi</taxon>
        <taxon>Dikarya</taxon>
        <taxon>Ascomycota</taxon>
        <taxon>Pezizomycotina</taxon>
        <taxon>Dothideomycetes</taxon>
        <taxon>Pleosporomycetidae</taxon>
        <taxon>Pleosporales</taxon>
        <taxon>Pleosporineae</taxon>
        <taxon>Pleosporaceae</taxon>
        <taxon>Alternaria</taxon>
        <taxon>Alternaria sect. Ulocladioides</taxon>
    </lineage>
</organism>
<dbReference type="Proteomes" id="UP000676310">
    <property type="component" value="Unassembled WGS sequence"/>
</dbReference>
<feature type="compositionally biased region" description="Polar residues" evidence="1">
    <location>
        <begin position="341"/>
        <end position="367"/>
    </location>
</feature>
<keyword evidence="3" id="KW-1185">Reference proteome</keyword>
<dbReference type="GeneID" id="67016674"/>
<feature type="compositionally biased region" description="Pro residues" evidence="1">
    <location>
        <begin position="27"/>
        <end position="36"/>
    </location>
</feature>
<proteinExistence type="predicted"/>
<dbReference type="OrthoDB" id="3692022at2759"/>
<feature type="compositionally biased region" description="Basic and acidic residues" evidence="1">
    <location>
        <begin position="267"/>
        <end position="276"/>
    </location>
</feature>
<feature type="compositionally biased region" description="Pro residues" evidence="1">
    <location>
        <begin position="286"/>
        <end position="297"/>
    </location>
</feature>
<evidence type="ECO:0000313" key="2">
    <source>
        <dbReference type="EMBL" id="CAG5157158.1"/>
    </source>
</evidence>
<feature type="region of interest" description="Disordered" evidence="1">
    <location>
        <begin position="179"/>
        <end position="367"/>
    </location>
</feature>
<comment type="caution">
    <text evidence="2">The sequence shown here is derived from an EMBL/GenBank/DDBJ whole genome shotgun (WGS) entry which is preliminary data.</text>
</comment>
<gene>
    <name evidence="2" type="ORF">ALTATR162_LOCUS4950</name>
</gene>
<feature type="compositionally biased region" description="Basic and acidic residues" evidence="1">
    <location>
        <begin position="200"/>
        <end position="219"/>
    </location>
</feature>
<dbReference type="EMBL" id="CAJRGZ010000017">
    <property type="protein sequence ID" value="CAG5157158.1"/>
    <property type="molecule type" value="Genomic_DNA"/>
</dbReference>
<name>A0A8J2I252_9PLEO</name>
<sequence length="367" mass="40849">MADLPPHIPDYATINSTITEKFLSSLPPLPPSPPRPRPTEPRRRAPSPPAPPIYVTGYSCIASDPEYEYARHITGDTQPYWFEESYGPADFNDGVRRRARKYMTLLENEVAIIDLGDIGNEMDRVTARDQRERARERALLGPEPVWELEEDKVSINAAIHGSTGLLQDTKRLVREKEKLKEGKKMREEEKEKLKAGGIEEMQKNKDESRASRIPIRDHALSLLDFTKKAKTKGKSKAEISESQSEVTESQSEVVQIQHGVIEPQPEAAKESEKEYHPLTVEKLPKLPSPPTDDPAPIPTLRTLEELLELPATPRHDPAATPSPTTTPTTTDTDSQSGSTPLTSRPRLSSAAQVQAEVQSLPNPNNTV</sequence>
<accession>A0A8J2I252</accession>
<feature type="compositionally biased region" description="Basic and acidic residues" evidence="1">
    <location>
        <begin position="179"/>
        <end position="194"/>
    </location>
</feature>
<dbReference type="RefSeq" id="XP_043168501.1">
    <property type="nucleotide sequence ID" value="XM_043312566.1"/>
</dbReference>
<evidence type="ECO:0000256" key="1">
    <source>
        <dbReference type="SAM" id="MobiDB-lite"/>
    </source>
</evidence>
<reference evidence="2" key="1">
    <citation type="submission" date="2021-05" db="EMBL/GenBank/DDBJ databases">
        <authorList>
            <person name="Stam R."/>
        </authorList>
    </citation>
    <scope>NUCLEOTIDE SEQUENCE</scope>
    <source>
        <strain evidence="2">CS162</strain>
    </source>
</reference>
<feature type="region of interest" description="Disordered" evidence="1">
    <location>
        <begin position="23"/>
        <end position="53"/>
    </location>
</feature>
<feature type="compositionally biased region" description="Low complexity" evidence="1">
    <location>
        <begin position="321"/>
        <end position="340"/>
    </location>
</feature>